<gene>
    <name evidence="3" type="ORF">MFLO_00570</name>
</gene>
<evidence type="ECO:0000259" key="2">
    <source>
        <dbReference type="Pfam" id="PF02517"/>
    </source>
</evidence>
<keyword evidence="1" id="KW-0472">Membrane</keyword>
<proteinExistence type="predicted"/>
<feature type="transmembrane region" description="Helical" evidence="1">
    <location>
        <begin position="32"/>
        <end position="51"/>
    </location>
</feature>
<accession>A0ABP3B173</accession>
<feature type="transmembrane region" description="Helical" evidence="1">
    <location>
        <begin position="183"/>
        <end position="202"/>
    </location>
</feature>
<feature type="transmembrane region" description="Helical" evidence="1">
    <location>
        <begin position="7"/>
        <end position="26"/>
    </location>
</feature>
<feature type="transmembrane region" description="Helical" evidence="1">
    <location>
        <begin position="153"/>
        <end position="171"/>
    </location>
</feature>
<dbReference type="Proteomes" id="UP000019249">
    <property type="component" value="Unassembled WGS sequence"/>
</dbReference>
<dbReference type="RefSeq" id="WP_051993349.1">
    <property type="nucleotide sequence ID" value="NZ_AODF01000001.1"/>
</dbReference>
<evidence type="ECO:0000313" key="4">
    <source>
        <dbReference type="Proteomes" id="UP000019249"/>
    </source>
</evidence>
<evidence type="ECO:0000313" key="3">
    <source>
        <dbReference type="EMBL" id="EUJ33696.1"/>
    </source>
</evidence>
<evidence type="ECO:0000256" key="1">
    <source>
        <dbReference type="SAM" id="Phobius"/>
    </source>
</evidence>
<dbReference type="EMBL" id="AODF01000001">
    <property type="protein sequence ID" value="EUJ33696.1"/>
    <property type="molecule type" value="Genomic_DNA"/>
</dbReference>
<keyword evidence="1" id="KW-0812">Transmembrane</keyword>
<keyword evidence="1" id="KW-1133">Transmembrane helix</keyword>
<protein>
    <recommendedName>
        <fullName evidence="2">CAAX prenyl protease 2/Lysostaphin resistance protein A-like domain-containing protein</fullName>
    </recommendedName>
</protein>
<feature type="transmembrane region" description="Helical" evidence="1">
    <location>
        <begin position="130"/>
        <end position="147"/>
    </location>
</feature>
<reference evidence="3 4" key="1">
    <citation type="journal article" date="2014" name="Int. J. Syst. Evol. Microbiol.">
        <title>Listeria floridensis sp. nov., Listeria aquatica sp. nov., Listeria cornellensis sp. nov., Listeria riparia sp. nov. and Listeria grandensis sp. nov., from agricultural and natural environments.</title>
        <authorList>
            <person name="den Bakker H.C."/>
            <person name="Warchocki S."/>
            <person name="Wright E.M."/>
            <person name="Allred A.F."/>
            <person name="Ahlstrom C."/>
            <person name="Manuel C.S."/>
            <person name="Stasiewicz M.J."/>
            <person name="Burrell A."/>
            <person name="Roof S."/>
            <person name="Strawn L."/>
            <person name="Fortes E.D."/>
            <person name="Nightingale K.K."/>
            <person name="Kephart D."/>
            <person name="Wiedmann M."/>
        </authorList>
    </citation>
    <scope>NUCLEOTIDE SEQUENCE [LARGE SCALE GENOMIC DNA]</scope>
    <source>
        <strain evidence="3 4">FSL S10-1187</strain>
    </source>
</reference>
<keyword evidence="4" id="KW-1185">Reference proteome</keyword>
<name>A0ABP3B173_9LIST</name>
<feature type="transmembrane region" description="Helical" evidence="1">
    <location>
        <begin position="99"/>
        <end position="123"/>
    </location>
</feature>
<feature type="domain" description="CAAX prenyl protease 2/Lysostaphin resistance protein A-like" evidence="2">
    <location>
        <begin position="100"/>
        <end position="193"/>
    </location>
</feature>
<organism evidence="3 4">
    <name type="scientific">Listeria floridensis FSL S10-1187</name>
    <dbReference type="NCBI Taxonomy" id="1265817"/>
    <lineage>
        <taxon>Bacteria</taxon>
        <taxon>Bacillati</taxon>
        <taxon>Bacillota</taxon>
        <taxon>Bacilli</taxon>
        <taxon>Bacillales</taxon>
        <taxon>Listeriaceae</taxon>
        <taxon>Listeria</taxon>
    </lineage>
</organism>
<dbReference type="InterPro" id="IPR003675">
    <property type="entry name" value="Rce1/LyrA-like_dom"/>
</dbReference>
<comment type="caution">
    <text evidence="3">The sequence shown here is derived from an EMBL/GenBank/DDBJ whole genome shotgun (WGS) entry which is preliminary data.</text>
</comment>
<sequence>MKIVRILVGLSLLGTGIYMMSHVAFLGIFNNLTLFVATLIATPLMLGWKGFKQLFRKPEKPIKWFLIFLIANIIWSFGVGILEQAVYGSATSNPATGQFYIFFFLPFMLLGEELFSISILEWLRKWIPDWTAILISALVFGLVHFWTYSNGDIIQTLLHILLIQGVARIWLNFAYLKSGSIWVSLAVHIAFDLLSLGLGFLLS</sequence>
<feature type="transmembrane region" description="Helical" evidence="1">
    <location>
        <begin position="63"/>
        <end position="87"/>
    </location>
</feature>
<dbReference type="Pfam" id="PF02517">
    <property type="entry name" value="Rce1-like"/>
    <property type="match status" value="1"/>
</dbReference>